<dbReference type="Pfam" id="PF01715">
    <property type="entry name" value="IPPT"/>
    <property type="match status" value="1"/>
</dbReference>
<dbReference type="GO" id="GO:0005739">
    <property type="term" value="C:mitochondrion"/>
    <property type="evidence" value="ECO:0007669"/>
    <property type="project" value="TreeGrafter"/>
</dbReference>
<evidence type="ECO:0000259" key="6">
    <source>
        <dbReference type="SMART" id="SM00451"/>
    </source>
</evidence>
<accession>A0A914EP66</accession>
<dbReference type="SUPFAM" id="SSF52540">
    <property type="entry name" value="P-loop containing nucleoside triphosphate hydrolases"/>
    <property type="match status" value="2"/>
</dbReference>
<dbReference type="WBParaSite" id="ACRNAN_scaffold9662.g23213.t1">
    <property type="protein sequence ID" value="ACRNAN_scaffold9662.g23213.t1"/>
    <property type="gene ID" value="ACRNAN_scaffold9662.g23213"/>
</dbReference>
<dbReference type="Proteomes" id="UP000887540">
    <property type="component" value="Unplaced"/>
</dbReference>
<proteinExistence type="inferred from homology"/>
<dbReference type="AlphaFoldDB" id="A0A914EP66"/>
<dbReference type="GO" id="GO:0006400">
    <property type="term" value="P:tRNA modification"/>
    <property type="evidence" value="ECO:0007669"/>
    <property type="project" value="TreeGrafter"/>
</dbReference>
<dbReference type="Gene3D" id="1.10.20.140">
    <property type="match status" value="1"/>
</dbReference>
<dbReference type="GO" id="GO:0008270">
    <property type="term" value="F:zinc ion binding"/>
    <property type="evidence" value="ECO:0007669"/>
    <property type="project" value="InterPro"/>
</dbReference>
<evidence type="ECO:0000256" key="5">
    <source>
        <dbReference type="RuleBase" id="RU003785"/>
    </source>
</evidence>
<dbReference type="PANTHER" id="PTHR11088:SF89">
    <property type="entry name" value="TRNA DIMETHYLALLYLTRANSFERASE"/>
    <property type="match status" value="1"/>
</dbReference>
<dbReference type="Gene3D" id="3.30.160.60">
    <property type="entry name" value="Classic Zinc Finger"/>
    <property type="match status" value="1"/>
</dbReference>
<organism evidence="7 8">
    <name type="scientific">Acrobeloides nanus</name>
    <dbReference type="NCBI Taxonomy" id="290746"/>
    <lineage>
        <taxon>Eukaryota</taxon>
        <taxon>Metazoa</taxon>
        <taxon>Ecdysozoa</taxon>
        <taxon>Nematoda</taxon>
        <taxon>Chromadorea</taxon>
        <taxon>Rhabditida</taxon>
        <taxon>Tylenchina</taxon>
        <taxon>Cephalobomorpha</taxon>
        <taxon>Cephaloboidea</taxon>
        <taxon>Cephalobidae</taxon>
        <taxon>Acrobeloides</taxon>
    </lineage>
</organism>
<feature type="domain" description="U1-type" evidence="6">
    <location>
        <begin position="390"/>
        <end position="424"/>
    </location>
</feature>
<dbReference type="InterPro" id="IPR039657">
    <property type="entry name" value="Dimethylallyltransferase"/>
</dbReference>
<keyword evidence="7" id="KW-1185">Reference proteome</keyword>
<protein>
    <submittedName>
        <fullName evidence="8">U1-type domain-containing protein</fullName>
    </submittedName>
</protein>
<dbReference type="SUPFAM" id="SSF57667">
    <property type="entry name" value="beta-beta-alpha zinc fingers"/>
    <property type="match status" value="1"/>
</dbReference>
<dbReference type="InterPro" id="IPR036236">
    <property type="entry name" value="Znf_C2H2_sf"/>
</dbReference>
<dbReference type="GO" id="GO:0005524">
    <property type="term" value="F:ATP binding"/>
    <property type="evidence" value="ECO:0007669"/>
    <property type="project" value="UniProtKB-KW"/>
</dbReference>
<dbReference type="HAMAP" id="MF_00185">
    <property type="entry name" value="IPP_trans"/>
    <property type="match status" value="1"/>
</dbReference>
<dbReference type="PANTHER" id="PTHR11088">
    <property type="entry name" value="TRNA DIMETHYLALLYLTRANSFERASE"/>
    <property type="match status" value="1"/>
</dbReference>
<dbReference type="Gene3D" id="3.40.50.300">
    <property type="entry name" value="P-loop containing nucleotide triphosphate hydrolases"/>
    <property type="match status" value="1"/>
</dbReference>
<evidence type="ECO:0000313" key="7">
    <source>
        <dbReference type="Proteomes" id="UP000887540"/>
    </source>
</evidence>
<dbReference type="InterPro" id="IPR003604">
    <property type="entry name" value="Matrin/U1-like-C_Znf_C2H2"/>
</dbReference>
<name>A0A914EP66_9BILA</name>
<reference evidence="8" key="1">
    <citation type="submission" date="2022-11" db="UniProtKB">
        <authorList>
            <consortium name="WormBaseParasite"/>
        </authorList>
    </citation>
    <scope>IDENTIFICATION</scope>
</reference>
<evidence type="ECO:0000256" key="2">
    <source>
        <dbReference type="ARBA" id="ARBA00022679"/>
    </source>
</evidence>
<keyword evidence="2 5" id="KW-0808">Transferase</keyword>
<dbReference type="InterPro" id="IPR018022">
    <property type="entry name" value="IPT"/>
</dbReference>
<dbReference type="SMART" id="SM00451">
    <property type="entry name" value="ZnF_U1"/>
    <property type="match status" value="1"/>
</dbReference>
<evidence type="ECO:0000313" key="8">
    <source>
        <dbReference type="WBParaSite" id="ACRNAN_scaffold9662.g23213.t1"/>
    </source>
</evidence>
<evidence type="ECO:0000256" key="3">
    <source>
        <dbReference type="ARBA" id="ARBA00022741"/>
    </source>
</evidence>
<evidence type="ECO:0000256" key="1">
    <source>
        <dbReference type="ARBA" id="ARBA00005842"/>
    </source>
</evidence>
<sequence>MRSSLSFKDFIVFITGCTGAGKSDLGVEIAKQFNGEIINADSMQIYKGLDIVTNKITEEEMCGIPHHLMSFYSPDKMEYHVHTFRESAIRIINEIWARNHLPIVVGGTAYYMEALLYQNHLIETSSQQLGWFCFLRLQFITLFLDDVQSKLSNMDSDEAYEMLLQVDPESAAQVHRNNTYRVKRALEIFMTSGKRKSEWLKDQQTQNENIGVNIRFSKSLVISLDANVKVLDNRINARVGKMLNLGLREELEAFYDQYHDILPAKYGVLQSIGLKEFLPYLQLNKTEQLTIKGENLLQNGCEEIKVHTRQYARRQRKYIRKLIRRASEDKKPPILLLDTSDDFYGQAVPMAIKSVETFLSGNELSLDEGIPLAEFLLESPTYYDYQVEANRIFTCDLCKLEIHGYQMYQNHLNGKKHKSKLKTLRTSDPDDLAC</sequence>
<comment type="similarity">
    <text evidence="1 5">Belongs to the IPP transferase family.</text>
</comment>
<evidence type="ECO:0000256" key="4">
    <source>
        <dbReference type="ARBA" id="ARBA00022840"/>
    </source>
</evidence>
<dbReference type="CDD" id="cd02019">
    <property type="entry name" value="NK"/>
    <property type="match status" value="1"/>
</dbReference>
<keyword evidence="4 5" id="KW-0067">ATP-binding</keyword>
<keyword evidence="3 5" id="KW-0547">Nucleotide-binding</keyword>
<dbReference type="NCBIfam" id="TIGR00174">
    <property type="entry name" value="miaA"/>
    <property type="match status" value="1"/>
</dbReference>
<dbReference type="GO" id="GO:0052381">
    <property type="term" value="F:tRNA dimethylallyltransferase activity"/>
    <property type="evidence" value="ECO:0007669"/>
    <property type="project" value="InterPro"/>
</dbReference>
<dbReference type="InterPro" id="IPR027417">
    <property type="entry name" value="P-loop_NTPase"/>
</dbReference>
<dbReference type="GO" id="GO:0003676">
    <property type="term" value="F:nucleic acid binding"/>
    <property type="evidence" value="ECO:0007669"/>
    <property type="project" value="InterPro"/>
</dbReference>